<dbReference type="STRING" id="479431.Namu_5316"/>
<evidence type="ECO:0000313" key="4">
    <source>
        <dbReference type="Proteomes" id="UP000002218"/>
    </source>
</evidence>
<proteinExistence type="predicted"/>
<organism evidence="3 4">
    <name type="scientific">Nakamurella multipartita (strain ATCC 700099 / DSM 44233 / CIP 104796 / JCM 9543 / NBRC 105858 / Y-104)</name>
    <name type="common">Microsphaera multipartita</name>
    <dbReference type="NCBI Taxonomy" id="479431"/>
    <lineage>
        <taxon>Bacteria</taxon>
        <taxon>Bacillati</taxon>
        <taxon>Actinomycetota</taxon>
        <taxon>Actinomycetes</taxon>
        <taxon>Nakamurellales</taxon>
        <taxon>Nakamurellaceae</taxon>
        <taxon>Nakamurella</taxon>
    </lineage>
</organism>
<dbReference type="GO" id="GO:0004190">
    <property type="term" value="F:aspartic-type endopeptidase activity"/>
    <property type="evidence" value="ECO:0007669"/>
    <property type="project" value="InterPro"/>
</dbReference>
<keyword evidence="4" id="KW-1185">Reference proteome</keyword>
<sequence length="367" mass="35509" precursor="true">MTRSAASRWPGGRIGAIVVGAGVLLAACGGEGASSPSGATTAGGTTAGTPASVPASGVPASSDILEQTGSTITVPVTTVTGSSGDAKVTVQISVGGGPPATVVLDTGSAGLLIDASMVGSQVVDSGQQLDKNFVGGTVPATLAQAPVTVGGVTTASPVGIGLLQAGSGAGLFDGTSGLLGIGTANGPTLNADLFSPTLQLPAPYQAGSMLDISPTGTGTWTLGPVTAPAGAVAVPLVAVSGPPTTYPDGAPAYAKDVQLCWTIGSAAPACGPTDLDIGNPNTALNSTTFAALDAGGDLLASGTGIVMGTTEKQTLWSFTSGQTQGQNVVELAALGANTEFNTGIEYFYANTVAFDYANGRLLLAPKG</sequence>
<feature type="region of interest" description="Disordered" evidence="1">
    <location>
        <begin position="34"/>
        <end position="60"/>
    </location>
</feature>
<feature type="domain" description="PE cleavage protein A C-terminal" evidence="2">
    <location>
        <begin position="73"/>
        <end position="357"/>
    </location>
</feature>
<dbReference type="AlphaFoldDB" id="C8XD92"/>
<dbReference type="InterPro" id="IPR021109">
    <property type="entry name" value="Peptidase_aspartic_dom_sf"/>
</dbReference>
<dbReference type="EMBL" id="CP001737">
    <property type="protein sequence ID" value="ACV81582.1"/>
    <property type="molecule type" value="Genomic_DNA"/>
</dbReference>
<name>C8XD92_NAKMY</name>
<dbReference type="HOGENOM" id="CLU_754050_0_0_11"/>
<evidence type="ECO:0000256" key="1">
    <source>
        <dbReference type="SAM" id="MobiDB-lite"/>
    </source>
</evidence>
<dbReference type="Pfam" id="PF20729">
    <property type="entry name" value="PE-PGRS_C"/>
    <property type="match status" value="1"/>
</dbReference>
<dbReference type="OrthoDB" id="5190013at2"/>
<dbReference type="InParanoid" id="C8XD92"/>
<reference evidence="4" key="1">
    <citation type="submission" date="2009-09" db="EMBL/GenBank/DDBJ databases">
        <title>The complete genome of Nakamurella multipartita DSM 44233.</title>
        <authorList>
            <consortium name="US DOE Joint Genome Institute (JGI-PGF)"/>
            <person name="Lucas S."/>
            <person name="Copeland A."/>
            <person name="Lapidus A."/>
            <person name="Glavina del Rio T."/>
            <person name="Dalin E."/>
            <person name="Tice H."/>
            <person name="Bruce D."/>
            <person name="Goodwin L."/>
            <person name="Pitluck S."/>
            <person name="Kyrpides N."/>
            <person name="Mavromatis K."/>
            <person name="Ivanova N."/>
            <person name="Ovchinnikova G."/>
            <person name="Sims D."/>
            <person name="Meincke L."/>
            <person name="Brettin T."/>
            <person name="Detter J.C."/>
            <person name="Han C."/>
            <person name="Larimer F."/>
            <person name="Land M."/>
            <person name="Hauser L."/>
            <person name="Markowitz V."/>
            <person name="Cheng J.-F."/>
            <person name="Hugenholtz P."/>
            <person name="Woyke T."/>
            <person name="Wu D."/>
            <person name="Klenk H.-P."/>
            <person name="Eisen J.A."/>
        </authorList>
    </citation>
    <scope>NUCLEOTIDE SEQUENCE [LARGE SCALE GENOMIC DNA]</scope>
    <source>
        <strain evidence="4">ATCC 700099 / DSM 44233 / CIP 104796 / JCM 9543 / NBRC 105858 / Y-104</strain>
    </source>
</reference>
<evidence type="ECO:0000259" key="2">
    <source>
        <dbReference type="Pfam" id="PF20729"/>
    </source>
</evidence>
<dbReference type="RefSeq" id="WP_015750386.1">
    <property type="nucleotide sequence ID" value="NC_013235.1"/>
</dbReference>
<gene>
    <name evidence="3" type="ordered locus">Namu_5316</name>
</gene>
<dbReference type="InterPro" id="IPR048054">
    <property type="entry name" value="PecA_C"/>
</dbReference>
<dbReference type="PROSITE" id="PS51257">
    <property type="entry name" value="PROKAR_LIPOPROTEIN"/>
    <property type="match status" value="1"/>
</dbReference>
<protein>
    <recommendedName>
        <fullName evidence="2">PE cleavage protein A C-terminal domain-containing protein</fullName>
    </recommendedName>
</protein>
<accession>C8XD92</accession>
<dbReference type="Proteomes" id="UP000002218">
    <property type="component" value="Chromosome"/>
</dbReference>
<reference evidence="3 4" key="2">
    <citation type="journal article" date="2010" name="Stand. Genomic Sci.">
        <title>Complete genome sequence of Nakamurella multipartita type strain (Y-104).</title>
        <authorList>
            <person name="Tice H."/>
            <person name="Mayilraj S."/>
            <person name="Sims D."/>
            <person name="Lapidus A."/>
            <person name="Nolan M."/>
            <person name="Lucas S."/>
            <person name="Glavina Del Rio T."/>
            <person name="Copeland A."/>
            <person name="Cheng J.F."/>
            <person name="Meincke L."/>
            <person name="Bruce D."/>
            <person name="Goodwin L."/>
            <person name="Pitluck S."/>
            <person name="Ivanova N."/>
            <person name="Mavromatis K."/>
            <person name="Ovchinnikova G."/>
            <person name="Pati A."/>
            <person name="Chen A."/>
            <person name="Palaniappan K."/>
            <person name="Land M."/>
            <person name="Hauser L."/>
            <person name="Chang Y.J."/>
            <person name="Jeffries C.D."/>
            <person name="Detter J.C."/>
            <person name="Brettin T."/>
            <person name="Rohde M."/>
            <person name="Goker M."/>
            <person name="Bristow J."/>
            <person name="Eisen J.A."/>
            <person name="Markowitz V."/>
            <person name="Hugenholtz P."/>
            <person name="Kyrpides N.C."/>
            <person name="Klenk H.P."/>
            <person name="Chen F."/>
        </authorList>
    </citation>
    <scope>NUCLEOTIDE SEQUENCE [LARGE SCALE GENOMIC DNA]</scope>
    <source>
        <strain evidence="4">ATCC 700099 / DSM 44233 / CIP 104796 / JCM 9543 / NBRC 105858 / Y-104</strain>
    </source>
</reference>
<evidence type="ECO:0000313" key="3">
    <source>
        <dbReference type="EMBL" id="ACV81582.1"/>
    </source>
</evidence>
<dbReference type="KEGG" id="nml:Namu_5316"/>
<dbReference type="Gene3D" id="2.40.70.10">
    <property type="entry name" value="Acid Proteases"/>
    <property type="match status" value="1"/>
</dbReference>